<feature type="signal peptide" evidence="1">
    <location>
        <begin position="1"/>
        <end position="22"/>
    </location>
</feature>
<organism evidence="2 3">
    <name type="scientific">Amycolatopsis magusensis</name>
    <dbReference type="NCBI Taxonomy" id="882444"/>
    <lineage>
        <taxon>Bacteria</taxon>
        <taxon>Bacillati</taxon>
        <taxon>Actinomycetota</taxon>
        <taxon>Actinomycetes</taxon>
        <taxon>Pseudonocardiales</taxon>
        <taxon>Pseudonocardiaceae</taxon>
        <taxon>Amycolatopsis</taxon>
    </lineage>
</organism>
<evidence type="ECO:0000313" key="2">
    <source>
        <dbReference type="EMBL" id="MBP2180546.1"/>
    </source>
</evidence>
<accession>A0ABS4PMA1</accession>
<evidence type="ECO:0000256" key="1">
    <source>
        <dbReference type="SAM" id="SignalP"/>
    </source>
</evidence>
<feature type="chain" id="PRO_5045088832" description="BNR repeat-containing family member" evidence="1">
    <location>
        <begin position="23"/>
        <end position="440"/>
    </location>
</feature>
<gene>
    <name evidence="2" type="ORF">JOM49_002072</name>
</gene>
<proteinExistence type="predicted"/>
<protein>
    <recommendedName>
        <fullName evidence="4">BNR repeat-containing family member</fullName>
    </recommendedName>
</protein>
<evidence type="ECO:0008006" key="4">
    <source>
        <dbReference type="Google" id="ProtNLM"/>
    </source>
</evidence>
<dbReference type="Proteomes" id="UP000741013">
    <property type="component" value="Unassembled WGS sequence"/>
</dbReference>
<name>A0ABS4PMA1_9PSEU</name>
<dbReference type="SUPFAM" id="SSF50939">
    <property type="entry name" value="Sialidases"/>
    <property type="match status" value="1"/>
</dbReference>
<evidence type="ECO:0000313" key="3">
    <source>
        <dbReference type="Proteomes" id="UP000741013"/>
    </source>
</evidence>
<dbReference type="InterPro" id="IPR036278">
    <property type="entry name" value="Sialidase_sf"/>
</dbReference>
<sequence length="440" mass="48523">MRRLLPILLIPALLALAPPAQADPVFSVMTPAETVASRTDRRPLAGGVHDPAAGVTFISWSGVNADTYVQAYDHASGGWTPPKLVAGGEADPHNYPTMVLADDGHLLIFRGMHNSRTVLSRAPGAHSLEGDWTHTELPEGDAASYPMPVKTARGTLVLFYRETTRELDPGAPTDFRPMKYLISRDNGRTWKNSVQLTGKEFAFGSKGRADHMDEVYVGQMRYEPGSLGRPERVHIVYTLAGGGPDQHLHDYYHRNIYYAWFNPASLRFHAADGRDLGTQVDDAEQEQYLKVADTPLERPAGLKSPDYIQQVGFGADGKPFVLWFQFGRTGDPLDHVARWTGSAWETRQVANGLRTREIEPAGRGSWRVYATRDGKPDIETYLLSGLDWRPEAVIPTPKPVQRVEVITNFRDPARILATGASSAREVSVADGDIYVVGTPN</sequence>
<reference evidence="2 3" key="1">
    <citation type="submission" date="2021-03" db="EMBL/GenBank/DDBJ databases">
        <title>Sequencing the genomes of 1000 actinobacteria strains.</title>
        <authorList>
            <person name="Klenk H.-P."/>
        </authorList>
    </citation>
    <scope>NUCLEOTIDE SEQUENCE [LARGE SCALE GENOMIC DNA]</scope>
    <source>
        <strain evidence="2 3">DSM 45510</strain>
    </source>
</reference>
<keyword evidence="1" id="KW-0732">Signal</keyword>
<dbReference type="EMBL" id="JAGGMS010000001">
    <property type="protein sequence ID" value="MBP2180546.1"/>
    <property type="molecule type" value="Genomic_DNA"/>
</dbReference>
<keyword evidence="3" id="KW-1185">Reference proteome</keyword>
<dbReference type="Pfam" id="PF15892">
    <property type="entry name" value="BNR_4"/>
    <property type="match status" value="1"/>
</dbReference>
<comment type="caution">
    <text evidence="2">The sequence shown here is derived from an EMBL/GenBank/DDBJ whole genome shotgun (WGS) entry which is preliminary data.</text>
</comment>
<dbReference type="RefSeq" id="WP_209664085.1">
    <property type="nucleotide sequence ID" value="NZ_JAGGMS010000001.1"/>
</dbReference>